<proteinExistence type="predicted"/>
<accession>A0AAE1Y332</accession>
<reference evidence="2" key="2">
    <citation type="journal article" date="2024" name="Plant">
        <title>Genomic evolution and insights into agronomic trait innovations of Sesamum species.</title>
        <authorList>
            <person name="Miao H."/>
            <person name="Wang L."/>
            <person name="Qu L."/>
            <person name="Liu H."/>
            <person name="Sun Y."/>
            <person name="Le M."/>
            <person name="Wang Q."/>
            <person name="Wei S."/>
            <person name="Zheng Y."/>
            <person name="Lin W."/>
            <person name="Duan Y."/>
            <person name="Cao H."/>
            <person name="Xiong S."/>
            <person name="Wang X."/>
            <person name="Wei L."/>
            <person name="Li C."/>
            <person name="Ma Q."/>
            <person name="Ju M."/>
            <person name="Zhao R."/>
            <person name="Li G."/>
            <person name="Mu C."/>
            <person name="Tian Q."/>
            <person name="Mei H."/>
            <person name="Zhang T."/>
            <person name="Gao T."/>
            <person name="Zhang H."/>
        </authorList>
    </citation>
    <scope>NUCLEOTIDE SEQUENCE</scope>
    <source>
        <strain evidence="2">3651</strain>
    </source>
</reference>
<dbReference type="Proteomes" id="UP001293254">
    <property type="component" value="Unassembled WGS sequence"/>
</dbReference>
<evidence type="ECO:0000313" key="3">
    <source>
        <dbReference type="Proteomes" id="UP001293254"/>
    </source>
</evidence>
<comment type="caution">
    <text evidence="2">The sequence shown here is derived from an EMBL/GenBank/DDBJ whole genome shotgun (WGS) entry which is preliminary data.</text>
</comment>
<feature type="region of interest" description="Disordered" evidence="1">
    <location>
        <begin position="40"/>
        <end position="101"/>
    </location>
</feature>
<dbReference type="EMBL" id="JACGWO010000007">
    <property type="protein sequence ID" value="KAK4422828.1"/>
    <property type="molecule type" value="Genomic_DNA"/>
</dbReference>
<protein>
    <submittedName>
        <fullName evidence="2">Uncharacterized protein</fullName>
    </submittedName>
</protein>
<evidence type="ECO:0000256" key="1">
    <source>
        <dbReference type="SAM" id="MobiDB-lite"/>
    </source>
</evidence>
<sequence length="165" mass="18119">MTNDPGWEVAASSVRFLSARISIALIYKYEVIWPTLAPSPRPQLRSKRHPSVRPPCLLAPSATSRSRSDPNSSGSSTDLPSSPPKVDITTPLEVADPSPKVSLSCKPELPIDFTPRRGRYLFLSYPGRIHPSLMLPPPLLLGSLSRNFGYFNRSKSSNPTKFSST</sequence>
<name>A0AAE1Y332_9LAMI</name>
<reference evidence="2" key="1">
    <citation type="submission" date="2020-06" db="EMBL/GenBank/DDBJ databases">
        <authorList>
            <person name="Li T."/>
            <person name="Hu X."/>
            <person name="Zhang T."/>
            <person name="Song X."/>
            <person name="Zhang H."/>
            <person name="Dai N."/>
            <person name="Sheng W."/>
            <person name="Hou X."/>
            <person name="Wei L."/>
        </authorList>
    </citation>
    <scope>NUCLEOTIDE SEQUENCE</scope>
    <source>
        <strain evidence="2">3651</strain>
        <tissue evidence="2">Leaf</tissue>
    </source>
</reference>
<organism evidence="2 3">
    <name type="scientific">Sesamum alatum</name>
    <dbReference type="NCBI Taxonomy" id="300844"/>
    <lineage>
        <taxon>Eukaryota</taxon>
        <taxon>Viridiplantae</taxon>
        <taxon>Streptophyta</taxon>
        <taxon>Embryophyta</taxon>
        <taxon>Tracheophyta</taxon>
        <taxon>Spermatophyta</taxon>
        <taxon>Magnoliopsida</taxon>
        <taxon>eudicotyledons</taxon>
        <taxon>Gunneridae</taxon>
        <taxon>Pentapetalae</taxon>
        <taxon>asterids</taxon>
        <taxon>lamiids</taxon>
        <taxon>Lamiales</taxon>
        <taxon>Pedaliaceae</taxon>
        <taxon>Sesamum</taxon>
    </lineage>
</organism>
<feature type="compositionally biased region" description="Low complexity" evidence="1">
    <location>
        <begin position="61"/>
        <end position="80"/>
    </location>
</feature>
<evidence type="ECO:0000313" key="2">
    <source>
        <dbReference type="EMBL" id="KAK4422828.1"/>
    </source>
</evidence>
<keyword evidence="3" id="KW-1185">Reference proteome</keyword>
<gene>
    <name evidence="2" type="ORF">Salat_1865300</name>
</gene>
<dbReference type="AlphaFoldDB" id="A0AAE1Y332"/>